<reference evidence="2 3" key="1">
    <citation type="submission" date="2020-10" db="EMBL/GenBank/DDBJ databases">
        <authorList>
            <person name="Castelo-Branco R."/>
            <person name="Eusebio N."/>
            <person name="Adriana R."/>
            <person name="Vieira A."/>
            <person name="Brugerolle De Fraissinette N."/>
            <person name="Rezende De Castro R."/>
            <person name="Schneider M.P."/>
            <person name="Vasconcelos V."/>
            <person name="Leao P.N."/>
        </authorList>
    </citation>
    <scope>NUCLEOTIDE SEQUENCE [LARGE SCALE GENOMIC DNA]</scope>
    <source>
        <strain evidence="2 3">LEGE 00031</strain>
    </source>
</reference>
<dbReference type="Pfam" id="PF12973">
    <property type="entry name" value="Cupin_7"/>
    <property type="match status" value="1"/>
</dbReference>
<keyword evidence="3" id="KW-1185">Reference proteome</keyword>
<dbReference type="RefSeq" id="WP_194019952.1">
    <property type="nucleotide sequence ID" value="NZ_JADEVV010000028.1"/>
</dbReference>
<dbReference type="InterPro" id="IPR011051">
    <property type="entry name" value="RmlC_Cupin_sf"/>
</dbReference>
<dbReference type="InterPro" id="IPR014710">
    <property type="entry name" value="RmlC-like_jellyroll"/>
</dbReference>
<dbReference type="EMBL" id="JADEVV010000028">
    <property type="protein sequence ID" value="MBE9254326.1"/>
    <property type="molecule type" value="Genomic_DNA"/>
</dbReference>
<protein>
    <submittedName>
        <fullName evidence="2">Cupin domain-containing protein</fullName>
    </submittedName>
</protein>
<name>A0ABR9VSK2_9SYNC</name>
<gene>
    <name evidence="2" type="ORF">IQ217_10820</name>
</gene>
<evidence type="ECO:0000313" key="3">
    <source>
        <dbReference type="Proteomes" id="UP000658720"/>
    </source>
</evidence>
<accession>A0ABR9VSK2</accession>
<dbReference type="Proteomes" id="UP000658720">
    <property type="component" value="Unassembled WGS sequence"/>
</dbReference>
<dbReference type="Gene3D" id="2.60.120.10">
    <property type="entry name" value="Jelly Rolls"/>
    <property type="match status" value="1"/>
</dbReference>
<dbReference type="InterPro" id="IPR025979">
    <property type="entry name" value="ChrR-like_cupin_dom"/>
</dbReference>
<sequence length="126" mass="14276">MAKSTITYWNPLTSNNQNEWHSIEGLEGMAEELTLSIDCESGEYTRLTRFFPRADTTPLGSKSHEYPEEIFIVSGRLYDCAFEMWLETGHYASRPPGEIHGPFKTEEGCVVLEVSFPNKISNPPNT</sequence>
<comment type="caution">
    <text evidence="2">The sequence shown here is derived from an EMBL/GenBank/DDBJ whole genome shotgun (WGS) entry which is preliminary data.</text>
</comment>
<feature type="domain" description="ChrR-like cupin" evidence="1">
    <location>
        <begin position="16"/>
        <end position="112"/>
    </location>
</feature>
<evidence type="ECO:0000259" key="1">
    <source>
        <dbReference type="Pfam" id="PF12973"/>
    </source>
</evidence>
<organism evidence="2 3">
    <name type="scientific">Synechocystis salina LEGE 00031</name>
    <dbReference type="NCBI Taxonomy" id="1828736"/>
    <lineage>
        <taxon>Bacteria</taxon>
        <taxon>Bacillati</taxon>
        <taxon>Cyanobacteriota</taxon>
        <taxon>Cyanophyceae</taxon>
        <taxon>Synechococcales</taxon>
        <taxon>Merismopediaceae</taxon>
        <taxon>Synechocystis</taxon>
    </lineage>
</organism>
<proteinExistence type="predicted"/>
<dbReference type="SUPFAM" id="SSF51182">
    <property type="entry name" value="RmlC-like cupins"/>
    <property type="match status" value="1"/>
</dbReference>
<evidence type="ECO:0000313" key="2">
    <source>
        <dbReference type="EMBL" id="MBE9254326.1"/>
    </source>
</evidence>